<evidence type="ECO:0000313" key="1">
    <source>
        <dbReference type="EMBL" id="EDV00167.1"/>
    </source>
</evidence>
<dbReference type="RefSeq" id="WP_007570453.1">
    <property type="nucleotide sequence ID" value="NZ_DS981497.1"/>
</dbReference>
<dbReference type="STRING" id="470145.BACCOP_02781"/>
<evidence type="ECO:0000313" key="2">
    <source>
        <dbReference type="Proteomes" id="UP000003146"/>
    </source>
</evidence>
<dbReference type="eggNOG" id="ENOG50315GU">
    <property type="taxonomic scope" value="Bacteria"/>
</dbReference>
<reference evidence="1 2" key="2">
    <citation type="submission" date="2008-04" db="EMBL/GenBank/DDBJ databases">
        <authorList>
            <person name="Fulton L."/>
            <person name="Clifton S."/>
            <person name="Fulton B."/>
            <person name="Xu J."/>
            <person name="Minx P."/>
            <person name="Pepin K.H."/>
            <person name="Johnson M."/>
            <person name="Thiruvilangam P."/>
            <person name="Bhonagiri V."/>
            <person name="Nash W.E."/>
            <person name="Mardis E.R."/>
            <person name="Wilson R.K."/>
        </authorList>
    </citation>
    <scope>NUCLEOTIDE SEQUENCE [LARGE SCALE GENOMIC DNA]</scope>
    <source>
        <strain evidence="1 2">DSM 17136</strain>
    </source>
</reference>
<gene>
    <name evidence="1" type="ORF">BACCOP_02781</name>
</gene>
<protein>
    <recommendedName>
        <fullName evidence="3">Lipoprotein</fullName>
    </recommendedName>
</protein>
<dbReference type="PROSITE" id="PS51257">
    <property type="entry name" value="PROKAR_LIPOPROTEIN"/>
    <property type="match status" value="1"/>
</dbReference>
<dbReference type="EMBL" id="ABIY02000099">
    <property type="protein sequence ID" value="EDV00167.1"/>
    <property type="molecule type" value="Genomic_DNA"/>
</dbReference>
<dbReference type="AlphaFoldDB" id="B3JLI6"/>
<organism evidence="1 2">
    <name type="scientific">Phocaeicola coprocola DSM 17136</name>
    <dbReference type="NCBI Taxonomy" id="470145"/>
    <lineage>
        <taxon>Bacteria</taxon>
        <taxon>Pseudomonadati</taxon>
        <taxon>Bacteroidota</taxon>
        <taxon>Bacteroidia</taxon>
        <taxon>Bacteroidales</taxon>
        <taxon>Bacteroidaceae</taxon>
        <taxon>Phocaeicola</taxon>
    </lineage>
</organism>
<comment type="caution">
    <text evidence="1">The sequence shown here is derived from an EMBL/GenBank/DDBJ whole genome shotgun (WGS) entry which is preliminary data.</text>
</comment>
<proteinExistence type="predicted"/>
<sequence>MMKTTHMKYMGYAIAAAVLLLYGCVSERDTVSVRQVESKAFIVLRAGEGRKNIFSLKYPLAFEFRKNVRRKIYYFDSSYFAKNDELCPGTGECRIEANDNDEYLTDKYKKFEGNVLYTIEGNDTMQRTLSEYCRAMLEEKKDTIHIPLEIFKEKHGELIREYLDGDSIYLHFHDHKRFYDVLLKVDFLIKEK</sequence>
<dbReference type="HOGENOM" id="CLU_1393873_0_0_10"/>
<evidence type="ECO:0008006" key="3">
    <source>
        <dbReference type="Google" id="ProtNLM"/>
    </source>
</evidence>
<dbReference type="Proteomes" id="UP000003146">
    <property type="component" value="Unassembled WGS sequence"/>
</dbReference>
<accession>B3JLI6</accession>
<name>B3JLI6_9BACT</name>
<reference evidence="1 2" key="1">
    <citation type="submission" date="2008-04" db="EMBL/GenBank/DDBJ databases">
        <title>Draft genome sequence of Bacteroides coprocola (DSM 17136).</title>
        <authorList>
            <person name="Sudarsanam P."/>
            <person name="Ley R."/>
            <person name="Guruge J."/>
            <person name="Turnbaugh P.J."/>
            <person name="Mahowald M."/>
            <person name="Liep D."/>
            <person name="Gordon J."/>
        </authorList>
    </citation>
    <scope>NUCLEOTIDE SEQUENCE [LARGE SCALE GENOMIC DNA]</scope>
    <source>
        <strain evidence="1 2">DSM 17136</strain>
    </source>
</reference>